<dbReference type="Gene3D" id="3.40.50.2300">
    <property type="match status" value="1"/>
</dbReference>
<gene>
    <name evidence="3" type="ORF">BCT54_04170</name>
</gene>
<accession>A0A2N7JPN6</accession>
<dbReference type="InterPro" id="IPR011006">
    <property type="entry name" value="CheY-like_superfamily"/>
</dbReference>
<dbReference type="EMBL" id="MCZF01000191">
    <property type="protein sequence ID" value="PMM49022.1"/>
    <property type="molecule type" value="Genomic_DNA"/>
</dbReference>
<dbReference type="CDD" id="cd00156">
    <property type="entry name" value="REC"/>
    <property type="match status" value="1"/>
</dbReference>
<dbReference type="InterPro" id="IPR001789">
    <property type="entry name" value="Sig_transdc_resp-reg_receiver"/>
</dbReference>
<dbReference type="Pfam" id="PF00072">
    <property type="entry name" value="Response_reg"/>
    <property type="match status" value="1"/>
</dbReference>
<keyword evidence="1" id="KW-0597">Phosphoprotein</keyword>
<proteinExistence type="predicted"/>
<evidence type="ECO:0000313" key="3">
    <source>
        <dbReference type="EMBL" id="PMM49022.1"/>
    </source>
</evidence>
<comment type="caution">
    <text evidence="3">The sequence shown here is derived from an EMBL/GenBank/DDBJ whole genome shotgun (WGS) entry which is preliminary data.</text>
</comment>
<dbReference type="RefSeq" id="WP_102552740.1">
    <property type="nucleotide sequence ID" value="NZ_MCZF01000191.1"/>
</dbReference>
<feature type="modified residue" description="4-aspartylphosphate" evidence="1">
    <location>
        <position position="158"/>
    </location>
</feature>
<dbReference type="GO" id="GO:0000160">
    <property type="term" value="P:phosphorelay signal transduction system"/>
    <property type="evidence" value="ECO:0007669"/>
    <property type="project" value="InterPro"/>
</dbReference>
<protein>
    <recommendedName>
        <fullName evidence="2">Response regulatory domain-containing protein</fullName>
    </recommendedName>
</protein>
<reference evidence="4" key="1">
    <citation type="submission" date="2016-07" db="EMBL/GenBank/DDBJ databases">
        <title>Nontailed viruses are major unrecognized killers of bacteria in the ocean.</title>
        <authorList>
            <person name="Kauffman K."/>
            <person name="Hussain F."/>
            <person name="Yang J."/>
            <person name="Arevalo P."/>
            <person name="Brown J."/>
            <person name="Cutler M."/>
            <person name="Kelly L."/>
            <person name="Polz M.F."/>
        </authorList>
    </citation>
    <scope>NUCLEOTIDE SEQUENCE [LARGE SCALE GENOMIC DNA]</scope>
    <source>
        <strain evidence="4">10N.261.48.B5</strain>
    </source>
</reference>
<dbReference type="AlphaFoldDB" id="A0A2N7JPN6"/>
<feature type="domain" description="Response regulatory" evidence="2">
    <location>
        <begin position="109"/>
        <end position="225"/>
    </location>
</feature>
<dbReference type="Proteomes" id="UP000235533">
    <property type="component" value="Unassembled WGS sequence"/>
</dbReference>
<name>A0A2N7JPN6_VIBSP</name>
<dbReference type="PROSITE" id="PS50110">
    <property type="entry name" value="RESPONSE_REGULATORY"/>
    <property type="match status" value="1"/>
</dbReference>
<dbReference type="SUPFAM" id="SSF52172">
    <property type="entry name" value="CheY-like"/>
    <property type="match status" value="1"/>
</dbReference>
<evidence type="ECO:0000259" key="2">
    <source>
        <dbReference type="PROSITE" id="PS50110"/>
    </source>
</evidence>
<evidence type="ECO:0000256" key="1">
    <source>
        <dbReference type="PROSITE-ProRule" id="PRU00169"/>
    </source>
</evidence>
<evidence type="ECO:0000313" key="4">
    <source>
        <dbReference type="Proteomes" id="UP000235533"/>
    </source>
</evidence>
<sequence>MTFAELDLVKLIEALAKILWPLIFVYLLFSFRGSIKSVISSATSRKFTLKVAGNELTMDEVTEQQRVLISDMQSEIGELKKGLAKISVKDDISVILDEGHHSEVDTVTSVLWVDDQPQNNSFLIANLESMGVSVKTVESTKLAMKVFRSGRYDRVISDMGRPESEKAGIELAQEIRKTDRNVPIHIFCGGWAAKNLKDEAINSGVNSITSSGTALLNSLNIGVHG</sequence>
<organism evidence="3 4">
    <name type="scientific">Vibrio splendidus</name>
    <dbReference type="NCBI Taxonomy" id="29497"/>
    <lineage>
        <taxon>Bacteria</taxon>
        <taxon>Pseudomonadati</taxon>
        <taxon>Pseudomonadota</taxon>
        <taxon>Gammaproteobacteria</taxon>
        <taxon>Vibrionales</taxon>
        <taxon>Vibrionaceae</taxon>
        <taxon>Vibrio</taxon>
    </lineage>
</organism>